<protein>
    <submittedName>
        <fullName evidence="2">Uncharacterized protein</fullName>
    </submittedName>
</protein>
<feature type="signal peptide" evidence="1">
    <location>
        <begin position="1"/>
        <end position="16"/>
    </location>
</feature>
<reference evidence="2 3" key="1">
    <citation type="submission" date="2024-01" db="EMBL/GenBank/DDBJ databases">
        <title>The complete chloroplast genome sequence of Lithospermum erythrorhizon: insights into the phylogenetic relationship among Boraginaceae species and the maternal lineages of purple gromwells.</title>
        <authorList>
            <person name="Okada T."/>
            <person name="Watanabe K."/>
        </authorList>
    </citation>
    <scope>NUCLEOTIDE SEQUENCE [LARGE SCALE GENOMIC DNA]</scope>
</reference>
<organism evidence="2 3">
    <name type="scientific">Lithospermum erythrorhizon</name>
    <name type="common">Purple gromwell</name>
    <name type="synonym">Lithospermum officinale var. erythrorhizon</name>
    <dbReference type="NCBI Taxonomy" id="34254"/>
    <lineage>
        <taxon>Eukaryota</taxon>
        <taxon>Viridiplantae</taxon>
        <taxon>Streptophyta</taxon>
        <taxon>Embryophyta</taxon>
        <taxon>Tracheophyta</taxon>
        <taxon>Spermatophyta</taxon>
        <taxon>Magnoliopsida</taxon>
        <taxon>eudicotyledons</taxon>
        <taxon>Gunneridae</taxon>
        <taxon>Pentapetalae</taxon>
        <taxon>asterids</taxon>
        <taxon>lamiids</taxon>
        <taxon>Boraginales</taxon>
        <taxon>Boraginaceae</taxon>
        <taxon>Boraginoideae</taxon>
        <taxon>Lithospermeae</taxon>
        <taxon>Lithospermum</taxon>
    </lineage>
</organism>
<gene>
    <name evidence="2" type="ORF">LIER_25210</name>
</gene>
<evidence type="ECO:0000313" key="3">
    <source>
        <dbReference type="Proteomes" id="UP001454036"/>
    </source>
</evidence>
<dbReference type="EMBL" id="BAABME010007525">
    <property type="protein sequence ID" value="GAA0171095.1"/>
    <property type="molecule type" value="Genomic_DNA"/>
</dbReference>
<evidence type="ECO:0000313" key="2">
    <source>
        <dbReference type="EMBL" id="GAA0171095.1"/>
    </source>
</evidence>
<dbReference type="Proteomes" id="UP001454036">
    <property type="component" value="Unassembled WGS sequence"/>
</dbReference>
<accession>A0AAV3R7M2</accession>
<feature type="chain" id="PRO_5043977257" evidence="1">
    <location>
        <begin position="17"/>
        <end position="106"/>
    </location>
</feature>
<keyword evidence="1" id="KW-0732">Signal</keyword>
<sequence length="106" mass="12621">MSTMLFCMIFWMKTFRWCLLKDTVKHNQGRSQSDMYLSQTKYITYILHDLQMEDAATTVATHLQEDWQAYDDNSPLLSNASVYRSFVERLLYLDFTRPDVTHDVHT</sequence>
<proteinExistence type="predicted"/>
<comment type="caution">
    <text evidence="2">The sequence shown here is derived from an EMBL/GenBank/DDBJ whole genome shotgun (WGS) entry which is preliminary data.</text>
</comment>
<keyword evidence="3" id="KW-1185">Reference proteome</keyword>
<dbReference type="AlphaFoldDB" id="A0AAV3R7M2"/>
<name>A0AAV3R7M2_LITER</name>
<evidence type="ECO:0000256" key="1">
    <source>
        <dbReference type="SAM" id="SignalP"/>
    </source>
</evidence>